<dbReference type="PANTHER" id="PTHR10642">
    <property type="entry name" value="RIBONUCLEASE H1"/>
    <property type="match status" value="1"/>
</dbReference>
<dbReference type="GO" id="GO:0043137">
    <property type="term" value="P:DNA replication, removal of RNA primer"/>
    <property type="evidence" value="ECO:0007669"/>
    <property type="project" value="TreeGrafter"/>
</dbReference>
<feature type="domain" description="RNase H type-1" evidence="13">
    <location>
        <begin position="1"/>
        <end position="143"/>
    </location>
</feature>
<keyword evidence="8 12" id="KW-0479">Metal-binding</keyword>
<dbReference type="HAMAP" id="MF_00042">
    <property type="entry name" value="RNase_H"/>
    <property type="match status" value="1"/>
</dbReference>
<evidence type="ECO:0000256" key="9">
    <source>
        <dbReference type="ARBA" id="ARBA00022759"/>
    </source>
</evidence>
<dbReference type="GO" id="GO:0000287">
    <property type="term" value="F:magnesium ion binding"/>
    <property type="evidence" value="ECO:0007669"/>
    <property type="project" value="UniProtKB-UniRule"/>
</dbReference>
<dbReference type="Proteomes" id="UP000279908">
    <property type="component" value="Unassembled WGS sequence"/>
</dbReference>
<keyword evidence="6 12" id="KW-0963">Cytoplasm</keyword>
<evidence type="ECO:0000259" key="13">
    <source>
        <dbReference type="PROSITE" id="PS50879"/>
    </source>
</evidence>
<dbReference type="InterPro" id="IPR050092">
    <property type="entry name" value="RNase_H"/>
</dbReference>
<comment type="subunit">
    <text evidence="4 12">Monomer.</text>
</comment>
<gene>
    <name evidence="12 14" type="primary">rnhA</name>
    <name evidence="16" type="ORF">EKD02_03615</name>
    <name evidence="14" type="ORF">FP507_08180</name>
    <name evidence="15" type="ORF">GJ685_00800</name>
</gene>
<dbReference type="SUPFAM" id="SSF53098">
    <property type="entry name" value="Ribonuclease H-like"/>
    <property type="match status" value="1"/>
</dbReference>
<dbReference type="InterPro" id="IPR022892">
    <property type="entry name" value="RNaseHI"/>
</dbReference>
<comment type="catalytic activity">
    <reaction evidence="1 12">
        <text>Endonucleolytic cleavage to 5'-phosphomonoester.</text>
        <dbReference type="EC" id="3.1.26.4"/>
    </reaction>
</comment>
<dbReference type="NCBIfam" id="NF001236">
    <property type="entry name" value="PRK00203.1"/>
    <property type="match status" value="1"/>
</dbReference>
<feature type="binding site" evidence="12">
    <location>
        <position position="10"/>
    </location>
    <ligand>
        <name>Mg(2+)</name>
        <dbReference type="ChEBI" id="CHEBI:18420"/>
        <label>1</label>
    </ligand>
</feature>
<keyword evidence="10 12" id="KW-0378">Hydrolase</keyword>
<dbReference type="FunFam" id="3.30.420.10:FF:000089">
    <property type="entry name" value="Ribonuclease H"/>
    <property type="match status" value="1"/>
</dbReference>
<keyword evidence="19" id="KW-1185">Reference proteome</keyword>
<dbReference type="InterPro" id="IPR002156">
    <property type="entry name" value="RNaseH_domain"/>
</dbReference>
<comment type="similarity">
    <text evidence="3 12">Belongs to the RNase H family.</text>
</comment>
<evidence type="ECO:0000256" key="4">
    <source>
        <dbReference type="ARBA" id="ARBA00011245"/>
    </source>
</evidence>
<dbReference type="Gene3D" id="3.30.420.10">
    <property type="entry name" value="Ribonuclease H-like superfamily/Ribonuclease H"/>
    <property type="match status" value="1"/>
</dbReference>
<dbReference type="InterPro" id="IPR012337">
    <property type="entry name" value="RNaseH-like_sf"/>
</dbReference>
<comment type="function">
    <text evidence="2 12">Endonuclease that specifically degrades the RNA of RNA-DNA hybrids.</text>
</comment>
<accession>A0A432AW54</accession>
<evidence type="ECO:0000256" key="2">
    <source>
        <dbReference type="ARBA" id="ARBA00004065"/>
    </source>
</evidence>
<dbReference type="PROSITE" id="PS50879">
    <property type="entry name" value="RNASE_H_1"/>
    <property type="match status" value="1"/>
</dbReference>
<feature type="binding site" evidence="12">
    <location>
        <position position="10"/>
    </location>
    <ligand>
        <name>Mg(2+)</name>
        <dbReference type="ChEBI" id="CHEBI:18420"/>
        <label>2</label>
    </ligand>
</feature>
<evidence type="ECO:0000256" key="8">
    <source>
        <dbReference type="ARBA" id="ARBA00022723"/>
    </source>
</evidence>
<dbReference type="SMR" id="A0A432AW54"/>
<keyword evidence="7 12" id="KW-0540">Nuclease</keyword>
<reference evidence="16 17" key="1">
    <citation type="submission" date="2018-12" db="EMBL/GenBank/DDBJ databases">
        <authorList>
            <person name="Lunina O.N."/>
            <person name="Grouzdev D.S."/>
            <person name="Gorlenko V.M."/>
            <person name="Savvichev A.S."/>
        </authorList>
    </citation>
    <scope>NUCLEOTIDE SEQUENCE [LARGE SCALE GENOMIC DNA]</scope>
    <source>
        <strain evidence="16 17">BrKhr-17</strain>
    </source>
</reference>
<reference evidence="15 19" key="3">
    <citation type="submission" date="2019-11" db="EMBL/GenBank/DDBJ databases">
        <title>Green- and brown-colored morphotypes of Chlorobia in the stratified aquatic ecosystems of Kandalaksha Gulf (White Sea): A model for study of the accessory genome evolution.</title>
        <authorList>
            <person name="Grouzdev D.S."/>
        </authorList>
    </citation>
    <scope>NUCLEOTIDE SEQUENCE [LARGE SCALE GENOMIC DNA]</scope>
    <source>
        <strain evidence="15 19">ZM</strain>
    </source>
</reference>
<dbReference type="Proteomes" id="UP000327458">
    <property type="component" value="Unassembled WGS sequence"/>
</dbReference>
<dbReference type="EMBL" id="VMRG01000001">
    <property type="protein sequence ID" value="KAA6233025.1"/>
    <property type="molecule type" value="Genomic_DNA"/>
</dbReference>
<dbReference type="OMA" id="MQEIEIF"/>
<evidence type="ECO:0000256" key="11">
    <source>
        <dbReference type="ARBA" id="ARBA00022842"/>
    </source>
</evidence>
<proteinExistence type="inferred from homology"/>
<evidence type="ECO:0000313" key="17">
    <source>
        <dbReference type="Proteomes" id="UP000279908"/>
    </source>
</evidence>
<comment type="cofactor">
    <cofactor evidence="12">
        <name>Mg(2+)</name>
        <dbReference type="ChEBI" id="CHEBI:18420"/>
    </cofactor>
    <text evidence="12">Binds 1 Mg(2+) ion per subunit. May bind a second metal ion at a regulatory site, or after substrate binding.</text>
</comment>
<dbReference type="EMBL" id="WUBZ01000002">
    <property type="protein sequence ID" value="MWV53600.1"/>
    <property type="molecule type" value="Genomic_DNA"/>
</dbReference>
<dbReference type="GO" id="GO:0003676">
    <property type="term" value="F:nucleic acid binding"/>
    <property type="evidence" value="ECO:0007669"/>
    <property type="project" value="InterPro"/>
</dbReference>
<feature type="binding site" evidence="12">
    <location>
        <position position="135"/>
    </location>
    <ligand>
        <name>Mg(2+)</name>
        <dbReference type="ChEBI" id="CHEBI:18420"/>
        <label>2</label>
    </ligand>
</feature>
<evidence type="ECO:0000313" key="19">
    <source>
        <dbReference type="Proteomes" id="UP000489351"/>
    </source>
</evidence>
<keyword evidence="11 12" id="KW-0460">Magnesium</keyword>
<evidence type="ECO:0000256" key="7">
    <source>
        <dbReference type="ARBA" id="ARBA00022722"/>
    </source>
</evidence>
<comment type="caution">
    <text evidence="16">The sequence shown here is derived from an EMBL/GenBank/DDBJ whole genome shotgun (WGS) entry which is preliminary data.</text>
</comment>
<dbReference type="EMBL" id="RXYK01000003">
    <property type="protein sequence ID" value="RTY39193.1"/>
    <property type="molecule type" value="Genomic_DNA"/>
</dbReference>
<dbReference type="PANTHER" id="PTHR10642:SF26">
    <property type="entry name" value="RIBONUCLEASE H1"/>
    <property type="match status" value="1"/>
</dbReference>
<dbReference type="Proteomes" id="UP000489351">
    <property type="component" value="Unassembled WGS sequence"/>
</dbReference>
<evidence type="ECO:0000256" key="10">
    <source>
        <dbReference type="ARBA" id="ARBA00022801"/>
    </source>
</evidence>
<evidence type="ECO:0000313" key="15">
    <source>
        <dbReference type="EMBL" id="MWV53600.1"/>
    </source>
</evidence>
<evidence type="ECO:0000256" key="5">
    <source>
        <dbReference type="ARBA" id="ARBA00012180"/>
    </source>
</evidence>
<dbReference type="InterPro" id="IPR036397">
    <property type="entry name" value="RNaseH_sf"/>
</dbReference>
<protein>
    <recommendedName>
        <fullName evidence="5 12">Ribonuclease H</fullName>
        <shortName evidence="12">RNase H</shortName>
        <ecNumber evidence="5 12">3.1.26.4</ecNumber>
    </recommendedName>
</protein>
<evidence type="ECO:0000256" key="12">
    <source>
        <dbReference type="HAMAP-Rule" id="MF_00042"/>
    </source>
</evidence>
<evidence type="ECO:0000256" key="3">
    <source>
        <dbReference type="ARBA" id="ARBA00005300"/>
    </source>
</evidence>
<evidence type="ECO:0000256" key="6">
    <source>
        <dbReference type="ARBA" id="ARBA00022490"/>
    </source>
</evidence>
<dbReference type="CDD" id="cd09278">
    <property type="entry name" value="RNase_HI_prokaryote_like"/>
    <property type="match status" value="1"/>
</dbReference>
<name>A0A432AW54_CHLPH</name>
<reference evidence="14 18" key="2">
    <citation type="submission" date="2019-07" db="EMBL/GenBank/DDBJ databases">
        <title>Draft genome Sequence of Chlorobium phaeovibrioides sp. strain PhvTcv-s14, from the Phylum Chlorobi.</title>
        <authorList>
            <person name="Babenko V."/>
            <person name="Boldyreva D."/>
            <person name="Kanygina A."/>
            <person name="Selezneva O."/>
            <person name="Akopiyan T."/>
            <person name="Lunina O."/>
        </authorList>
    </citation>
    <scope>NUCLEOTIDE SEQUENCE [LARGE SCALE GENOMIC DNA]</scope>
    <source>
        <strain evidence="14 18">GrTcv12</strain>
    </source>
</reference>
<sequence length="146" mass="16407">MEKKVTIYTDGACSGNPGPGGWGAMLMYGKTVREISGGAPATTNNRMELSAAIEALQALKEPCTVDLYSDSSYLVNAINEGWLKRWTANRWKTAAKKTVENIDLWQKILELTDRHRVRFHKVKGHSDNPYNNRCDELARLAVRKKP</sequence>
<dbReference type="AlphaFoldDB" id="A0A432AW54"/>
<dbReference type="EC" id="3.1.26.4" evidence="5 12"/>
<feature type="binding site" evidence="12">
    <location>
        <position position="70"/>
    </location>
    <ligand>
        <name>Mg(2+)</name>
        <dbReference type="ChEBI" id="CHEBI:18420"/>
        <label>1</label>
    </ligand>
</feature>
<evidence type="ECO:0000313" key="16">
    <source>
        <dbReference type="EMBL" id="RTY39193.1"/>
    </source>
</evidence>
<dbReference type="GO" id="GO:0005737">
    <property type="term" value="C:cytoplasm"/>
    <property type="evidence" value="ECO:0007669"/>
    <property type="project" value="UniProtKB-SubCell"/>
</dbReference>
<evidence type="ECO:0000313" key="14">
    <source>
        <dbReference type="EMBL" id="KAA6233025.1"/>
    </source>
</evidence>
<comment type="subcellular location">
    <subcellularLocation>
        <location evidence="12">Cytoplasm</location>
    </subcellularLocation>
</comment>
<organism evidence="16 17">
    <name type="scientific">Chlorobium phaeovibrioides</name>
    <dbReference type="NCBI Taxonomy" id="1094"/>
    <lineage>
        <taxon>Bacteria</taxon>
        <taxon>Pseudomonadati</taxon>
        <taxon>Chlorobiota</taxon>
        <taxon>Chlorobiia</taxon>
        <taxon>Chlorobiales</taxon>
        <taxon>Chlorobiaceae</taxon>
        <taxon>Chlorobium/Pelodictyon group</taxon>
        <taxon>Chlorobium</taxon>
    </lineage>
</organism>
<evidence type="ECO:0000256" key="1">
    <source>
        <dbReference type="ARBA" id="ARBA00000077"/>
    </source>
</evidence>
<keyword evidence="9 12" id="KW-0255">Endonuclease</keyword>
<dbReference type="RefSeq" id="WP_011890631.1">
    <property type="nucleotide sequence ID" value="NZ_RXYJ01000004.1"/>
</dbReference>
<dbReference type="GO" id="GO:0004523">
    <property type="term" value="F:RNA-DNA hybrid ribonuclease activity"/>
    <property type="evidence" value="ECO:0007669"/>
    <property type="project" value="UniProtKB-UniRule"/>
</dbReference>
<evidence type="ECO:0000313" key="18">
    <source>
        <dbReference type="Proteomes" id="UP000327458"/>
    </source>
</evidence>
<dbReference type="Pfam" id="PF00075">
    <property type="entry name" value="RNase_H"/>
    <property type="match status" value="1"/>
</dbReference>
<feature type="binding site" evidence="12">
    <location>
        <position position="48"/>
    </location>
    <ligand>
        <name>Mg(2+)</name>
        <dbReference type="ChEBI" id="CHEBI:18420"/>
        <label>1</label>
    </ligand>
</feature>